<evidence type="ECO:0000313" key="2">
    <source>
        <dbReference type="EMBL" id="CUO98002.1"/>
    </source>
</evidence>
<proteinExistence type="predicted"/>
<protein>
    <submittedName>
        <fullName evidence="2">Uncharacterized protein</fullName>
    </submittedName>
</protein>
<organism evidence="2 4">
    <name type="scientific">Bacteroides uniformis</name>
    <dbReference type="NCBI Taxonomy" id="820"/>
    <lineage>
        <taxon>Bacteria</taxon>
        <taxon>Pseudomonadati</taxon>
        <taxon>Bacteroidota</taxon>
        <taxon>Bacteroidia</taxon>
        <taxon>Bacteroidales</taxon>
        <taxon>Bacteroidaceae</taxon>
        <taxon>Bacteroides</taxon>
    </lineage>
</organism>
<dbReference type="Proteomes" id="UP000095419">
    <property type="component" value="Unassembled WGS sequence"/>
</dbReference>
<evidence type="ECO:0000313" key="4">
    <source>
        <dbReference type="Proteomes" id="UP000095419"/>
    </source>
</evidence>
<reference evidence="2 4" key="1">
    <citation type="submission" date="2015-09" db="EMBL/GenBank/DDBJ databases">
        <authorList>
            <consortium name="Pathogen Informatics"/>
        </authorList>
    </citation>
    <scope>NUCLEOTIDE SEQUENCE [LARGE SCALE GENOMIC DNA]</scope>
    <source>
        <strain evidence="2 4">2789STDY5608791</strain>
    </source>
</reference>
<reference evidence="3 5" key="2">
    <citation type="submission" date="2018-08" db="EMBL/GenBank/DDBJ databases">
        <title>A genome reference for cultivated species of the human gut microbiota.</title>
        <authorList>
            <person name="Zou Y."/>
            <person name="Xue W."/>
            <person name="Luo G."/>
        </authorList>
    </citation>
    <scope>NUCLEOTIDE SEQUENCE [LARGE SCALE GENOMIC DNA]</scope>
    <source>
        <strain evidence="3 5">AF17-20</strain>
    </source>
</reference>
<feature type="transmembrane region" description="Helical" evidence="1">
    <location>
        <begin position="84"/>
        <end position="106"/>
    </location>
</feature>
<dbReference type="EMBL" id="QRXV01000007">
    <property type="protein sequence ID" value="RGU39821.1"/>
    <property type="molecule type" value="Genomic_DNA"/>
</dbReference>
<name>A0A174JE94_BACUN</name>
<evidence type="ECO:0000313" key="3">
    <source>
        <dbReference type="EMBL" id="RGU39821.1"/>
    </source>
</evidence>
<keyword evidence="1" id="KW-0812">Transmembrane</keyword>
<dbReference type="EMBL" id="CYZF01000008">
    <property type="protein sequence ID" value="CUO98002.1"/>
    <property type="molecule type" value="Genomic_DNA"/>
</dbReference>
<sequence length="125" mass="14738">MCIFLILLINHSVLSELLSMPFLIASQAWFPQTFYITEMSKFYDFPFVVFGWIQFCLLTIYLIKMGITESSVVLLPEIEDVFSPILRMTLARCIFSLVNGMTYWFVTYPSRIGKHFNLFIFLFLF</sequence>
<keyword evidence="1" id="KW-0472">Membrane</keyword>
<keyword evidence="1" id="KW-1133">Transmembrane helix</keyword>
<gene>
    <name evidence="3" type="ORF">DWW83_08935</name>
    <name evidence="2" type="ORF">ERS417307_02875</name>
</gene>
<evidence type="ECO:0000313" key="5">
    <source>
        <dbReference type="Proteomes" id="UP000284022"/>
    </source>
</evidence>
<dbReference type="AlphaFoldDB" id="A0A174JE94"/>
<feature type="transmembrane region" description="Helical" evidence="1">
    <location>
        <begin position="45"/>
        <end position="63"/>
    </location>
</feature>
<dbReference type="Proteomes" id="UP000284022">
    <property type="component" value="Unassembled WGS sequence"/>
</dbReference>
<accession>A0A174JE94</accession>
<evidence type="ECO:0000256" key="1">
    <source>
        <dbReference type="SAM" id="Phobius"/>
    </source>
</evidence>